<feature type="modified residue" description="4-aspartylphosphate" evidence="1">
    <location>
        <position position="55"/>
    </location>
</feature>
<evidence type="ECO:0000259" key="2">
    <source>
        <dbReference type="PROSITE" id="PS50110"/>
    </source>
</evidence>
<reference evidence="4 5" key="1">
    <citation type="submission" date="2012-12" db="EMBL/GenBank/DDBJ databases">
        <title>Genome assembly of Fulvivirga imtechensis AK7.</title>
        <authorList>
            <person name="Nupur N."/>
            <person name="Khatri I."/>
            <person name="Kumar R."/>
            <person name="Subramanian S."/>
            <person name="Pinnaka A."/>
        </authorList>
    </citation>
    <scope>NUCLEOTIDE SEQUENCE [LARGE SCALE GENOMIC DNA]</scope>
    <source>
        <strain evidence="4 5">AK7</strain>
    </source>
</reference>
<dbReference type="PANTHER" id="PTHR37299">
    <property type="entry name" value="TRANSCRIPTIONAL REGULATOR-RELATED"/>
    <property type="match status" value="1"/>
</dbReference>
<dbReference type="Gene3D" id="3.40.50.2300">
    <property type="match status" value="1"/>
</dbReference>
<dbReference type="SMART" id="SM00850">
    <property type="entry name" value="LytTR"/>
    <property type="match status" value="1"/>
</dbReference>
<dbReference type="eggNOG" id="COG3279">
    <property type="taxonomic scope" value="Bacteria"/>
</dbReference>
<dbReference type="EMBL" id="AMZN01000015">
    <property type="protein sequence ID" value="ELR72726.1"/>
    <property type="molecule type" value="Genomic_DNA"/>
</dbReference>
<dbReference type="InterPro" id="IPR001789">
    <property type="entry name" value="Sig_transdc_resp-reg_receiver"/>
</dbReference>
<dbReference type="InterPro" id="IPR046947">
    <property type="entry name" value="LytR-like"/>
</dbReference>
<dbReference type="AlphaFoldDB" id="L8JUP9"/>
<dbReference type="RefSeq" id="WP_009578777.1">
    <property type="nucleotide sequence ID" value="NZ_AMZN01000015.1"/>
</dbReference>
<dbReference type="GO" id="GO:0003677">
    <property type="term" value="F:DNA binding"/>
    <property type="evidence" value="ECO:0007669"/>
    <property type="project" value="InterPro"/>
</dbReference>
<protein>
    <submittedName>
        <fullName evidence="4">Two component transcriptional regulator, LytTR family</fullName>
    </submittedName>
</protein>
<keyword evidence="5" id="KW-1185">Reference proteome</keyword>
<organism evidence="4 5">
    <name type="scientific">Fulvivirga imtechensis AK7</name>
    <dbReference type="NCBI Taxonomy" id="1237149"/>
    <lineage>
        <taxon>Bacteria</taxon>
        <taxon>Pseudomonadati</taxon>
        <taxon>Bacteroidota</taxon>
        <taxon>Cytophagia</taxon>
        <taxon>Cytophagales</taxon>
        <taxon>Fulvivirgaceae</taxon>
        <taxon>Fulvivirga</taxon>
    </lineage>
</organism>
<dbReference type="SMART" id="SM00448">
    <property type="entry name" value="REC"/>
    <property type="match status" value="1"/>
</dbReference>
<evidence type="ECO:0000259" key="3">
    <source>
        <dbReference type="PROSITE" id="PS50930"/>
    </source>
</evidence>
<dbReference type="Pfam" id="PF04397">
    <property type="entry name" value="LytTR"/>
    <property type="match status" value="1"/>
</dbReference>
<dbReference type="STRING" id="1237149.C900_01105"/>
<evidence type="ECO:0000313" key="5">
    <source>
        <dbReference type="Proteomes" id="UP000011135"/>
    </source>
</evidence>
<dbReference type="SUPFAM" id="SSF52172">
    <property type="entry name" value="CheY-like"/>
    <property type="match status" value="1"/>
</dbReference>
<dbReference type="InterPro" id="IPR011006">
    <property type="entry name" value="CheY-like_superfamily"/>
</dbReference>
<dbReference type="OrthoDB" id="1646880at2"/>
<dbReference type="PANTHER" id="PTHR37299:SF1">
    <property type="entry name" value="STAGE 0 SPORULATION PROTEIN A HOMOLOG"/>
    <property type="match status" value="1"/>
</dbReference>
<accession>L8JUP9</accession>
<feature type="domain" description="HTH LytTR-type" evidence="3">
    <location>
        <begin position="130"/>
        <end position="233"/>
    </location>
</feature>
<dbReference type="Pfam" id="PF00072">
    <property type="entry name" value="Response_reg"/>
    <property type="match status" value="1"/>
</dbReference>
<feature type="domain" description="Response regulatory" evidence="2">
    <location>
        <begin position="3"/>
        <end position="115"/>
    </location>
</feature>
<dbReference type="Proteomes" id="UP000011135">
    <property type="component" value="Unassembled WGS sequence"/>
</dbReference>
<dbReference type="Gene3D" id="2.40.50.1020">
    <property type="entry name" value="LytTr DNA-binding domain"/>
    <property type="match status" value="1"/>
</dbReference>
<proteinExistence type="predicted"/>
<gene>
    <name evidence="4" type="ORF">C900_01105</name>
</gene>
<comment type="caution">
    <text evidence="4">The sequence shown here is derived from an EMBL/GenBank/DDBJ whole genome shotgun (WGS) entry which is preliminary data.</text>
</comment>
<sequence length="237" mass="27115">MIRVVLIDDENTAIRALQTLLHEYFDYIEVVGTASSLDEGKIVVLRQKPDLVFLDIELRDGTGFDLLEAIPVNFKVVFVTAYSEYALKAIKKRAFDYLLKPVDVDELARTLDDIKRELQTREAPRYPARLSIPCKNGSLYIQADQILKLDASGSYSKIFLENGDSHMASHNLSYFEKLLDPGRFFRCHHSHIVNLTKVKRVLFEMGMIVVLTDGSCVDVSKRKKTEFNQRMADIPNR</sequence>
<evidence type="ECO:0000256" key="1">
    <source>
        <dbReference type="PROSITE-ProRule" id="PRU00169"/>
    </source>
</evidence>
<dbReference type="PROSITE" id="PS50110">
    <property type="entry name" value="RESPONSE_REGULATORY"/>
    <property type="match status" value="1"/>
</dbReference>
<dbReference type="GO" id="GO:0000156">
    <property type="term" value="F:phosphorelay response regulator activity"/>
    <property type="evidence" value="ECO:0007669"/>
    <property type="project" value="InterPro"/>
</dbReference>
<name>L8JUP9_9BACT</name>
<dbReference type="PROSITE" id="PS50930">
    <property type="entry name" value="HTH_LYTTR"/>
    <property type="match status" value="1"/>
</dbReference>
<dbReference type="InterPro" id="IPR007492">
    <property type="entry name" value="LytTR_DNA-bd_dom"/>
</dbReference>
<keyword evidence="1" id="KW-0597">Phosphoprotein</keyword>
<evidence type="ECO:0000313" key="4">
    <source>
        <dbReference type="EMBL" id="ELR72726.1"/>
    </source>
</evidence>